<feature type="compositionally biased region" description="Polar residues" evidence="1">
    <location>
        <begin position="67"/>
        <end position="77"/>
    </location>
</feature>
<feature type="region of interest" description="Disordered" evidence="1">
    <location>
        <begin position="1"/>
        <end position="110"/>
    </location>
</feature>
<gene>
    <name evidence="2" type="ORF">AVDCRST_MAG73-691</name>
</gene>
<reference evidence="2" key="1">
    <citation type="submission" date="2020-02" db="EMBL/GenBank/DDBJ databases">
        <authorList>
            <person name="Meier V. D."/>
        </authorList>
    </citation>
    <scope>NUCLEOTIDE SEQUENCE</scope>
    <source>
        <strain evidence="2">AVDCRST_MAG73</strain>
    </source>
</reference>
<protein>
    <submittedName>
        <fullName evidence="2">Uncharacterized protein</fullName>
    </submittedName>
</protein>
<dbReference type="EMBL" id="CADCWE010000041">
    <property type="protein sequence ID" value="CAA9528117.1"/>
    <property type="molecule type" value="Genomic_DNA"/>
</dbReference>
<evidence type="ECO:0000313" key="2">
    <source>
        <dbReference type="EMBL" id="CAA9528117.1"/>
    </source>
</evidence>
<feature type="compositionally biased region" description="Low complexity" evidence="1">
    <location>
        <begin position="8"/>
        <end position="30"/>
    </location>
</feature>
<feature type="compositionally biased region" description="Low complexity" evidence="1">
    <location>
        <begin position="38"/>
        <end position="48"/>
    </location>
</feature>
<organism evidence="2">
    <name type="scientific">uncultured Thermomicrobiales bacterium</name>
    <dbReference type="NCBI Taxonomy" id="1645740"/>
    <lineage>
        <taxon>Bacteria</taxon>
        <taxon>Pseudomonadati</taxon>
        <taxon>Thermomicrobiota</taxon>
        <taxon>Thermomicrobia</taxon>
        <taxon>Thermomicrobiales</taxon>
        <taxon>environmental samples</taxon>
    </lineage>
</organism>
<accession>A0A6J4TNR1</accession>
<sequence>WVWPTTCTSGSPPTAMPASSTPRATTGSRSIRSRTGTRRPGSSFGGRTLAARFRSRSGGRSERISSWTTRPPSTVPKTTWKRSSRRCSAAKRSSAVAVGRTTNGRSRPAP</sequence>
<dbReference type="AlphaFoldDB" id="A0A6J4TNR1"/>
<name>A0A6J4TNR1_9BACT</name>
<feature type="compositionally biased region" description="Basic residues" evidence="1">
    <location>
        <begin position="79"/>
        <end position="89"/>
    </location>
</feature>
<feature type="compositionally biased region" description="Polar residues" evidence="1">
    <location>
        <begin position="100"/>
        <end position="110"/>
    </location>
</feature>
<proteinExistence type="predicted"/>
<feature type="non-terminal residue" evidence="2">
    <location>
        <position position="110"/>
    </location>
</feature>
<evidence type="ECO:0000256" key="1">
    <source>
        <dbReference type="SAM" id="MobiDB-lite"/>
    </source>
</evidence>
<feature type="non-terminal residue" evidence="2">
    <location>
        <position position="1"/>
    </location>
</feature>